<protein>
    <submittedName>
        <fullName evidence="2">Uncharacterized protein LOC113205816</fullName>
    </submittedName>
</protein>
<evidence type="ECO:0000313" key="1">
    <source>
        <dbReference type="Proteomes" id="UP000504606"/>
    </source>
</evidence>
<keyword evidence="1" id="KW-1185">Reference proteome</keyword>
<dbReference type="GeneID" id="113205816"/>
<dbReference type="OrthoDB" id="10470646at2759"/>
<dbReference type="KEGG" id="foc:113205816"/>
<organism evidence="1 2">
    <name type="scientific">Frankliniella occidentalis</name>
    <name type="common">Western flower thrips</name>
    <name type="synonym">Euthrips occidentalis</name>
    <dbReference type="NCBI Taxonomy" id="133901"/>
    <lineage>
        <taxon>Eukaryota</taxon>
        <taxon>Metazoa</taxon>
        <taxon>Ecdysozoa</taxon>
        <taxon>Arthropoda</taxon>
        <taxon>Hexapoda</taxon>
        <taxon>Insecta</taxon>
        <taxon>Pterygota</taxon>
        <taxon>Neoptera</taxon>
        <taxon>Paraneoptera</taxon>
        <taxon>Thysanoptera</taxon>
        <taxon>Terebrantia</taxon>
        <taxon>Thripoidea</taxon>
        <taxon>Thripidae</taxon>
        <taxon>Frankliniella</taxon>
    </lineage>
</organism>
<gene>
    <name evidence="2" type="primary">LOC113205816</name>
</gene>
<reference evidence="2" key="1">
    <citation type="submission" date="2025-08" db="UniProtKB">
        <authorList>
            <consortium name="RefSeq"/>
        </authorList>
    </citation>
    <scope>IDENTIFICATION</scope>
    <source>
        <tissue evidence="2">Whole organism</tissue>
    </source>
</reference>
<accession>A0A6J1S9Q9</accession>
<proteinExistence type="predicted"/>
<sequence>MCEPDDRPLPWRWFLRATHFNPYKPKELQRLTGNITVTNGTFDDNCSGEVTAAARSNNQWKENAFVARFRNKGCQAVKENIPGFYNLFKDKEVKGTGMCKFPTGLYEVNNAPVNWSFPNFPILPYGQYRFRLKALKAETLMACLLVDAKVVPRLG</sequence>
<dbReference type="RefSeq" id="XP_026277358.2">
    <property type="nucleotide sequence ID" value="XM_026421573.2"/>
</dbReference>
<dbReference type="AlphaFoldDB" id="A0A6J1S9Q9"/>
<evidence type="ECO:0000313" key="2">
    <source>
        <dbReference type="RefSeq" id="XP_026277358.2"/>
    </source>
</evidence>
<dbReference type="Proteomes" id="UP000504606">
    <property type="component" value="Unplaced"/>
</dbReference>
<name>A0A6J1S9Q9_FRAOC</name>